<dbReference type="Gramene" id="MELO3C034385.2.1">
    <property type="protein sequence ID" value="MELO3C034385.2.1"/>
    <property type="gene ID" value="MELO3C034385.2"/>
</dbReference>
<protein>
    <submittedName>
        <fullName evidence="1">Uncharacterized protein</fullName>
    </submittedName>
</protein>
<sequence>MEVNGMVGIPIVVFYGGQWNGCKMIFSKFLKLESDLSNREETSVQFVKVEIDGRGMDGWTFIGGVLRSITELLYCLHMKDSPRTYTQDDIDYIRSEWPEFVRKYVYCAKAAMKNTVLEENATAMENINEVLQEPIGAVKPYLLQLIDL</sequence>
<dbReference type="EnsemblPlants" id="MELO3C034385.2.1">
    <property type="protein sequence ID" value="MELO3C034385.2.1"/>
    <property type="gene ID" value="MELO3C034385.2"/>
</dbReference>
<reference evidence="1" key="1">
    <citation type="submission" date="2023-03" db="UniProtKB">
        <authorList>
            <consortium name="EnsemblPlants"/>
        </authorList>
    </citation>
    <scope>IDENTIFICATION</scope>
</reference>
<accession>A0A9I9EIX1</accession>
<name>A0A9I9EIX1_CUCME</name>
<dbReference type="AlphaFoldDB" id="A0A9I9EIX1"/>
<organism evidence="1">
    <name type="scientific">Cucumis melo</name>
    <name type="common">Muskmelon</name>
    <dbReference type="NCBI Taxonomy" id="3656"/>
    <lineage>
        <taxon>Eukaryota</taxon>
        <taxon>Viridiplantae</taxon>
        <taxon>Streptophyta</taxon>
        <taxon>Embryophyta</taxon>
        <taxon>Tracheophyta</taxon>
        <taxon>Spermatophyta</taxon>
        <taxon>Magnoliopsida</taxon>
        <taxon>eudicotyledons</taxon>
        <taxon>Gunneridae</taxon>
        <taxon>Pentapetalae</taxon>
        <taxon>rosids</taxon>
        <taxon>fabids</taxon>
        <taxon>Cucurbitales</taxon>
        <taxon>Cucurbitaceae</taxon>
        <taxon>Benincaseae</taxon>
        <taxon>Cucumis</taxon>
    </lineage>
</organism>
<evidence type="ECO:0000313" key="1">
    <source>
        <dbReference type="EnsemblPlants" id="MELO3C034385.2.1"/>
    </source>
</evidence>
<proteinExistence type="predicted"/>